<sequence>MCEEHGYQRSGKKCREKFENLYKYYKKTKEGKAGRQDGKHYRFFRQLEALYGGESNNNNNTSESHQFQFNFQQKLHGQKLLSETSLSLSNYSEPEYTTSSSEEQDPKNKKKKNWKAKIKDFIDARMKRLMERQDLWMDRMMRTMENNEKERMSREEEWRSQHIAMMEHEHELWDRERAWIRSRDATLMETLHRVASGKEVPPIIPDNHHAYRGGTTTTESPVDIWPEMEINKLIQLRTSMEMKFQQRGVVPEEALWEEISAKMRCCGHERSGFTCKHKWEAVNNYLLKCSKKRKEENNSKGSSTYFEPFSQPEEALEQSFISLSDHHHHHHHHQHHNGSR</sequence>
<dbReference type="GO" id="GO:0005634">
    <property type="term" value="C:nucleus"/>
    <property type="evidence" value="ECO:0007669"/>
    <property type="project" value="UniProtKB-SubCell"/>
</dbReference>
<keyword evidence="2" id="KW-0677">Repeat</keyword>
<dbReference type="Pfam" id="PF13837">
    <property type="entry name" value="Myb_DNA-bind_4"/>
    <property type="match status" value="2"/>
</dbReference>
<keyword evidence="4" id="KW-0238">DNA-binding</keyword>
<protein>
    <recommendedName>
        <fullName evidence="8">Myb-like domain-containing protein</fullName>
    </recommendedName>
</protein>
<evidence type="ECO:0000256" key="3">
    <source>
        <dbReference type="ARBA" id="ARBA00023015"/>
    </source>
</evidence>
<dbReference type="OrthoDB" id="1919525at2759"/>
<reference evidence="9 10" key="1">
    <citation type="journal article" date="2013" name="BMC Genomics">
        <title>The miniature genome of a carnivorous plant Genlisea aurea contains a low number of genes and short non-coding sequences.</title>
        <authorList>
            <person name="Leushkin E.V."/>
            <person name="Sutormin R.A."/>
            <person name="Nabieva E.R."/>
            <person name="Penin A.A."/>
            <person name="Kondrashov A.S."/>
            <person name="Logacheva M.D."/>
        </authorList>
    </citation>
    <scope>NUCLEOTIDE SEQUENCE [LARGE SCALE GENOMIC DNA]</scope>
</reference>
<dbReference type="Gene3D" id="1.10.10.60">
    <property type="entry name" value="Homeodomain-like"/>
    <property type="match status" value="2"/>
</dbReference>
<gene>
    <name evidence="9" type="ORF">M569_16275</name>
</gene>
<dbReference type="GO" id="GO:0003677">
    <property type="term" value="F:DNA binding"/>
    <property type="evidence" value="ECO:0007669"/>
    <property type="project" value="UniProtKB-KW"/>
</dbReference>
<evidence type="ECO:0000256" key="7">
    <source>
        <dbReference type="SAM" id="MobiDB-lite"/>
    </source>
</evidence>
<evidence type="ECO:0000256" key="1">
    <source>
        <dbReference type="ARBA" id="ARBA00004123"/>
    </source>
</evidence>
<dbReference type="Proteomes" id="UP000015453">
    <property type="component" value="Unassembled WGS sequence"/>
</dbReference>
<comment type="caution">
    <text evidence="9">The sequence shown here is derived from an EMBL/GenBank/DDBJ whole genome shotgun (WGS) entry which is preliminary data.</text>
</comment>
<feature type="domain" description="Myb-like" evidence="8">
    <location>
        <begin position="225"/>
        <end position="283"/>
    </location>
</feature>
<dbReference type="GO" id="GO:0006355">
    <property type="term" value="P:regulation of DNA-templated transcription"/>
    <property type="evidence" value="ECO:0007669"/>
    <property type="project" value="UniProtKB-ARBA"/>
</dbReference>
<dbReference type="PROSITE" id="PS50090">
    <property type="entry name" value="MYB_LIKE"/>
    <property type="match status" value="1"/>
</dbReference>
<proteinExistence type="predicted"/>
<evidence type="ECO:0000313" key="9">
    <source>
        <dbReference type="EMBL" id="EPS58538.1"/>
    </source>
</evidence>
<evidence type="ECO:0000256" key="6">
    <source>
        <dbReference type="ARBA" id="ARBA00023242"/>
    </source>
</evidence>
<keyword evidence="6" id="KW-0539">Nucleus</keyword>
<comment type="subcellular location">
    <subcellularLocation>
        <location evidence="1">Nucleus</location>
    </subcellularLocation>
</comment>
<evidence type="ECO:0000259" key="8">
    <source>
        <dbReference type="PROSITE" id="PS50090"/>
    </source>
</evidence>
<accession>S8D791</accession>
<keyword evidence="10" id="KW-1185">Reference proteome</keyword>
<evidence type="ECO:0000256" key="5">
    <source>
        <dbReference type="ARBA" id="ARBA00023163"/>
    </source>
</evidence>
<keyword evidence="5" id="KW-0804">Transcription</keyword>
<evidence type="ECO:0000256" key="2">
    <source>
        <dbReference type="ARBA" id="ARBA00022737"/>
    </source>
</evidence>
<dbReference type="PANTHER" id="PTHR21654:SF60">
    <property type="entry name" value="TRIHELIX TRANSCRIPTION FACTOR PTL"/>
    <property type="match status" value="1"/>
</dbReference>
<feature type="region of interest" description="Disordered" evidence="7">
    <location>
        <begin position="91"/>
        <end position="114"/>
    </location>
</feature>
<name>S8D791_9LAMI</name>
<dbReference type="PANTHER" id="PTHR21654">
    <property type="entry name" value="FI21293P1"/>
    <property type="match status" value="1"/>
</dbReference>
<dbReference type="InterPro" id="IPR044822">
    <property type="entry name" value="Myb_DNA-bind_4"/>
</dbReference>
<evidence type="ECO:0000313" key="10">
    <source>
        <dbReference type="Proteomes" id="UP000015453"/>
    </source>
</evidence>
<dbReference type="InterPro" id="IPR001005">
    <property type="entry name" value="SANT/Myb"/>
</dbReference>
<keyword evidence="3" id="KW-0805">Transcription regulation</keyword>
<dbReference type="CDD" id="cd12203">
    <property type="entry name" value="GT1"/>
    <property type="match status" value="1"/>
</dbReference>
<organism evidence="9 10">
    <name type="scientific">Genlisea aurea</name>
    <dbReference type="NCBI Taxonomy" id="192259"/>
    <lineage>
        <taxon>Eukaryota</taxon>
        <taxon>Viridiplantae</taxon>
        <taxon>Streptophyta</taxon>
        <taxon>Embryophyta</taxon>
        <taxon>Tracheophyta</taxon>
        <taxon>Spermatophyta</taxon>
        <taxon>Magnoliopsida</taxon>
        <taxon>eudicotyledons</taxon>
        <taxon>Gunneridae</taxon>
        <taxon>Pentapetalae</taxon>
        <taxon>asterids</taxon>
        <taxon>lamiids</taxon>
        <taxon>Lamiales</taxon>
        <taxon>Lentibulariaceae</taxon>
        <taxon>Genlisea</taxon>
    </lineage>
</organism>
<dbReference type="AlphaFoldDB" id="S8D791"/>
<evidence type="ECO:0000256" key="4">
    <source>
        <dbReference type="ARBA" id="ARBA00023125"/>
    </source>
</evidence>
<dbReference type="FunFam" id="1.10.10.60:FF:000061">
    <property type="entry name" value="Trihelix transcription factor GT-2"/>
    <property type="match status" value="1"/>
</dbReference>
<feature type="compositionally biased region" description="Low complexity" evidence="7">
    <location>
        <begin position="91"/>
        <end position="101"/>
    </location>
</feature>
<dbReference type="EMBL" id="AUSU01009122">
    <property type="protein sequence ID" value="EPS58538.1"/>
    <property type="molecule type" value="Genomic_DNA"/>
</dbReference>